<dbReference type="PANTHER" id="PTHR30329">
    <property type="entry name" value="STATOR ELEMENT OF FLAGELLAR MOTOR COMPLEX"/>
    <property type="match status" value="1"/>
</dbReference>
<keyword evidence="1" id="KW-0472">Membrane</keyword>
<name>A0A7J5AQA3_9FLAO</name>
<dbReference type="GO" id="GO:0016020">
    <property type="term" value="C:membrane"/>
    <property type="evidence" value="ECO:0007669"/>
    <property type="project" value="UniProtKB-UniRule"/>
</dbReference>
<dbReference type="Pfam" id="PF00691">
    <property type="entry name" value="OmpA"/>
    <property type="match status" value="1"/>
</dbReference>
<dbReference type="InterPro" id="IPR036737">
    <property type="entry name" value="OmpA-like_sf"/>
</dbReference>
<dbReference type="PROSITE" id="PS51123">
    <property type="entry name" value="OMPA_2"/>
    <property type="match status" value="1"/>
</dbReference>
<evidence type="ECO:0000256" key="2">
    <source>
        <dbReference type="SAM" id="SignalP"/>
    </source>
</evidence>
<evidence type="ECO:0000313" key="4">
    <source>
        <dbReference type="EMBL" id="KAB1159692.1"/>
    </source>
</evidence>
<gene>
    <name evidence="4" type="ORF">F7018_05115</name>
</gene>
<evidence type="ECO:0000259" key="3">
    <source>
        <dbReference type="PROSITE" id="PS51123"/>
    </source>
</evidence>
<dbReference type="EMBL" id="WAAU01000008">
    <property type="protein sequence ID" value="KAB1159692.1"/>
    <property type="molecule type" value="Genomic_DNA"/>
</dbReference>
<comment type="caution">
    <text evidence="4">The sequence shown here is derived from an EMBL/GenBank/DDBJ whole genome shotgun (WGS) entry which is preliminary data.</text>
</comment>
<feature type="signal peptide" evidence="2">
    <location>
        <begin position="1"/>
        <end position="20"/>
    </location>
</feature>
<evidence type="ECO:0000256" key="1">
    <source>
        <dbReference type="PROSITE-ProRule" id="PRU00473"/>
    </source>
</evidence>
<dbReference type="OrthoDB" id="9763897at2"/>
<organism evidence="4 5">
    <name type="scientific">Tenacibaculum aiptasiae</name>
    <dbReference type="NCBI Taxonomy" id="426481"/>
    <lineage>
        <taxon>Bacteria</taxon>
        <taxon>Pseudomonadati</taxon>
        <taxon>Bacteroidota</taxon>
        <taxon>Flavobacteriia</taxon>
        <taxon>Flavobacteriales</taxon>
        <taxon>Flavobacteriaceae</taxon>
        <taxon>Tenacibaculum</taxon>
    </lineage>
</organism>
<accession>A0A7J5AQA3</accession>
<protein>
    <submittedName>
        <fullName evidence="4">OmpA family protein</fullName>
    </submittedName>
</protein>
<dbReference type="Proteomes" id="UP000467305">
    <property type="component" value="Unassembled WGS sequence"/>
</dbReference>
<reference evidence="4 5" key="1">
    <citation type="submission" date="2019-09" db="EMBL/GenBank/DDBJ databases">
        <authorList>
            <person name="Cao W.R."/>
        </authorList>
    </citation>
    <scope>NUCLEOTIDE SEQUENCE [LARGE SCALE GENOMIC DNA]</scope>
    <source>
        <strain evidence="5">a4</strain>
    </source>
</reference>
<dbReference type="SUPFAM" id="SSF103088">
    <property type="entry name" value="OmpA-like"/>
    <property type="match status" value="1"/>
</dbReference>
<dbReference type="PANTHER" id="PTHR30329:SF21">
    <property type="entry name" value="LIPOPROTEIN YIAD-RELATED"/>
    <property type="match status" value="1"/>
</dbReference>
<dbReference type="RefSeq" id="WP_150898938.1">
    <property type="nucleotide sequence ID" value="NZ_WAAU01000008.1"/>
</dbReference>
<dbReference type="AlphaFoldDB" id="A0A7J5AQA3"/>
<feature type="domain" description="OmpA-like" evidence="3">
    <location>
        <begin position="195"/>
        <end position="309"/>
    </location>
</feature>
<dbReference type="InterPro" id="IPR006665">
    <property type="entry name" value="OmpA-like"/>
</dbReference>
<dbReference type="Gene3D" id="3.30.1330.60">
    <property type="entry name" value="OmpA-like domain"/>
    <property type="match status" value="1"/>
</dbReference>
<sequence length="309" mass="35867">MRNFLKAFLLFLCWATTALLIHNHTLNDNVEENVANNVKIEKKPLVTNKTTTSQNKEKDTIQIHKEKQKEPLKKVITTLPFNDKFITSSHNTRVLFPKKFHYFKDSIFNFLNNNPQKEITIKATYLKNELLNNNSNFGNERALYLKKKLVQYGVNPKRINIESIVDEYEYDPEGFYAEGITIAFNTMPSNKIANIEKEITNKTLYSYFGNNSFKPDRTLYSYTKEVKNYLLKHPNKKITIIGHTDNFGEEEANNWIGLERAKNVSDYFVKQGIDKTIINSTSKGETAPIADNNTREGRAKNRRIEILIN</sequence>
<dbReference type="CDD" id="cd07185">
    <property type="entry name" value="OmpA_C-like"/>
    <property type="match status" value="1"/>
</dbReference>
<keyword evidence="2" id="KW-0732">Signal</keyword>
<proteinExistence type="predicted"/>
<dbReference type="InterPro" id="IPR050330">
    <property type="entry name" value="Bact_OuterMem_StrucFunc"/>
</dbReference>
<feature type="chain" id="PRO_5029719415" evidence="2">
    <location>
        <begin position="21"/>
        <end position="309"/>
    </location>
</feature>
<keyword evidence="5" id="KW-1185">Reference proteome</keyword>
<evidence type="ECO:0000313" key="5">
    <source>
        <dbReference type="Proteomes" id="UP000467305"/>
    </source>
</evidence>